<dbReference type="RefSeq" id="XP_028512491.1">
    <property type="nucleotide sequence ID" value="XM_028656690.1"/>
</dbReference>
<name>A0A913YDB4_EXADI</name>
<dbReference type="InterPro" id="IPR018378">
    <property type="entry name" value="C-type_lectin_CS"/>
</dbReference>
<dbReference type="PROSITE" id="PS00615">
    <property type="entry name" value="C_TYPE_LECTIN_1"/>
    <property type="match status" value="1"/>
</dbReference>
<organism evidence="3 4">
    <name type="scientific">Exaiptasia diaphana</name>
    <name type="common">Tropical sea anemone</name>
    <name type="synonym">Aiptasia pulchella</name>
    <dbReference type="NCBI Taxonomy" id="2652724"/>
    <lineage>
        <taxon>Eukaryota</taxon>
        <taxon>Metazoa</taxon>
        <taxon>Cnidaria</taxon>
        <taxon>Anthozoa</taxon>
        <taxon>Hexacorallia</taxon>
        <taxon>Actiniaria</taxon>
        <taxon>Aiptasiidae</taxon>
        <taxon>Exaiptasia</taxon>
    </lineage>
</organism>
<evidence type="ECO:0000313" key="3">
    <source>
        <dbReference type="EnsemblMetazoa" id="XP_028512491.1"/>
    </source>
</evidence>
<dbReference type="PROSITE" id="PS50041">
    <property type="entry name" value="C_TYPE_LECTIN_2"/>
    <property type="match status" value="1"/>
</dbReference>
<dbReference type="AlphaFoldDB" id="A0A913YDB4"/>
<dbReference type="InterPro" id="IPR016186">
    <property type="entry name" value="C-type_lectin-like/link_sf"/>
</dbReference>
<dbReference type="Gene3D" id="3.10.100.10">
    <property type="entry name" value="Mannose-Binding Protein A, subunit A"/>
    <property type="match status" value="1"/>
</dbReference>
<dbReference type="GeneID" id="114574350"/>
<dbReference type="Gene3D" id="2.60.120.200">
    <property type="match status" value="1"/>
</dbReference>
<dbReference type="InterPro" id="IPR001304">
    <property type="entry name" value="C-type_lectin-like"/>
</dbReference>
<dbReference type="Proteomes" id="UP000887567">
    <property type="component" value="Unplaced"/>
</dbReference>
<evidence type="ECO:0000256" key="1">
    <source>
        <dbReference type="ARBA" id="ARBA00023157"/>
    </source>
</evidence>
<dbReference type="EnsemblMetazoa" id="XM_028656690.1">
    <property type="protein sequence ID" value="XP_028512491.1"/>
    <property type="gene ID" value="LOC114574350"/>
</dbReference>
<feature type="domain" description="C-type lectin" evidence="2">
    <location>
        <begin position="108"/>
        <end position="175"/>
    </location>
</feature>
<dbReference type="KEGG" id="epa:114574350"/>
<evidence type="ECO:0000259" key="2">
    <source>
        <dbReference type="PROSITE" id="PS50041"/>
    </source>
</evidence>
<dbReference type="OrthoDB" id="5945899at2759"/>
<accession>A0A913YDB4</accession>
<keyword evidence="4" id="KW-1185">Reference proteome</keyword>
<dbReference type="InterPro" id="IPR016187">
    <property type="entry name" value="CTDL_fold"/>
</dbReference>
<sequence>MFDSTNTTTLTPNRSLTFDAWTHVLASWSYVERITTIFIDGKQEATNVLNMEHATLMPTNHQYDIGLDRNESKVLHAYIRELTVFAWPAIPTKRVLDRIGRYQKRDAVWTGLNDLSQENTFTFSDGTPLSFTYWNDGCPNDKYKFSDCVLFSLETGLTHKWLDGSCGFELPYICRRKMN</sequence>
<dbReference type="InterPro" id="IPR050111">
    <property type="entry name" value="C-type_lectin/snaclec_domain"/>
</dbReference>
<dbReference type="Pfam" id="PF00059">
    <property type="entry name" value="Lectin_C"/>
    <property type="match status" value="1"/>
</dbReference>
<keyword evidence="1" id="KW-1015">Disulfide bond</keyword>
<dbReference type="PANTHER" id="PTHR22803">
    <property type="entry name" value="MANNOSE, PHOSPHOLIPASE, LECTIN RECEPTOR RELATED"/>
    <property type="match status" value="1"/>
</dbReference>
<reference evidence="3" key="1">
    <citation type="submission" date="2022-11" db="UniProtKB">
        <authorList>
            <consortium name="EnsemblMetazoa"/>
        </authorList>
    </citation>
    <scope>IDENTIFICATION</scope>
</reference>
<evidence type="ECO:0000313" key="4">
    <source>
        <dbReference type="Proteomes" id="UP000887567"/>
    </source>
</evidence>
<dbReference type="InterPro" id="IPR013320">
    <property type="entry name" value="ConA-like_dom_sf"/>
</dbReference>
<protein>
    <recommendedName>
        <fullName evidence="2">C-type lectin domain-containing protein</fullName>
    </recommendedName>
</protein>
<dbReference type="SUPFAM" id="SSF49899">
    <property type="entry name" value="Concanavalin A-like lectins/glucanases"/>
    <property type="match status" value="1"/>
</dbReference>
<proteinExistence type="predicted"/>
<dbReference type="SUPFAM" id="SSF56436">
    <property type="entry name" value="C-type lectin-like"/>
    <property type="match status" value="1"/>
</dbReference>